<accession>K0TIE5</accession>
<evidence type="ECO:0000313" key="2">
    <source>
        <dbReference type="EMBL" id="EJK76784.1"/>
    </source>
</evidence>
<sequence>MKLSILLSCAVAILGAVSTSARLAGLAPHRDSADVSSADSDADYDAEDFEKDILGDEALISDIDLDTATVASAATLILVVAGPGAASAAGSMATAAVASAATLKVAASESTDTGLLIRGAAVDMVGPGIACVVGTTPFVAAIVMAASIGALVVEDAV</sequence>
<gene>
    <name evidence="2" type="ORF">THAOC_01438</name>
</gene>
<dbReference type="AlphaFoldDB" id="K0TIE5"/>
<organism evidence="2 3">
    <name type="scientific">Thalassiosira oceanica</name>
    <name type="common">Marine diatom</name>
    <dbReference type="NCBI Taxonomy" id="159749"/>
    <lineage>
        <taxon>Eukaryota</taxon>
        <taxon>Sar</taxon>
        <taxon>Stramenopiles</taxon>
        <taxon>Ochrophyta</taxon>
        <taxon>Bacillariophyta</taxon>
        <taxon>Coscinodiscophyceae</taxon>
        <taxon>Thalassiosirophycidae</taxon>
        <taxon>Thalassiosirales</taxon>
        <taxon>Thalassiosiraceae</taxon>
        <taxon>Thalassiosira</taxon>
    </lineage>
</organism>
<feature type="signal peptide" evidence="1">
    <location>
        <begin position="1"/>
        <end position="21"/>
    </location>
</feature>
<keyword evidence="3" id="KW-1185">Reference proteome</keyword>
<feature type="chain" id="PRO_5003841842" evidence="1">
    <location>
        <begin position="22"/>
        <end position="157"/>
    </location>
</feature>
<protein>
    <submittedName>
        <fullName evidence="2">Uncharacterized protein</fullName>
    </submittedName>
</protein>
<name>K0TIE5_THAOC</name>
<evidence type="ECO:0000256" key="1">
    <source>
        <dbReference type="SAM" id="SignalP"/>
    </source>
</evidence>
<comment type="caution">
    <text evidence="2">The sequence shown here is derived from an EMBL/GenBank/DDBJ whole genome shotgun (WGS) entry which is preliminary data.</text>
</comment>
<reference evidence="2 3" key="1">
    <citation type="journal article" date="2012" name="Genome Biol.">
        <title>Genome and low-iron response of an oceanic diatom adapted to chronic iron limitation.</title>
        <authorList>
            <person name="Lommer M."/>
            <person name="Specht M."/>
            <person name="Roy A.S."/>
            <person name="Kraemer L."/>
            <person name="Andreson R."/>
            <person name="Gutowska M.A."/>
            <person name="Wolf J."/>
            <person name="Bergner S.V."/>
            <person name="Schilhabel M.B."/>
            <person name="Klostermeier U.C."/>
            <person name="Beiko R.G."/>
            <person name="Rosenstiel P."/>
            <person name="Hippler M."/>
            <person name="Laroche J."/>
        </authorList>
    </citation>
    <scope>NUCLEOTIDE SEQUENCE [LARGE SCALE GENOMIC DNA]</scope>
    <source>
        <strain evidence="2 3">CCMP1005</strain>
    </source>
</reference>
<keyword evidence="1" id="KW-0732">Signal</keyword>
<dbReference type="Proteomes" id="UP000266841">
    <property type="component" value="Unassembled WGS sequence"/>
</dbReference>
<evidence type="ECO:0000313" key="3">
    <source>
        <dbReference type="Proteomes" id="UP000266841"/>
    </source>
</evidence>
<dbReference type="EMBL" id="AGNL01001702">
    <property type="protein sequence ID" value="EJK76784.1"/>
    <property type="molecule type" value="Genomic_DNA"/>
</dbReference>
<proteinExistence type="predicted"/>